<proteinExistence type="predicted"/>
<evidence type="ECO:0000313" key="1">
    <source>
        <dbReference type="EMBL" id="MBP1891974.1"/>
    </source>
</evidence>
<comment type="caution">
    <text evidence="1">The sequence shown here is derived from an EMBL/GenBank/DDBJ whole genome shotgun (WGS) entry which is preliminary data.</text>
</comment>
<dbReference type="Proteomes" id="UP000706926">
    <property type="component" value="Unassembled WGS sequence"/>
</dbReference>
<dbReference type="GeneID" id="95403082"/>
<reference evidence="1 2" key="1">
    <citation type="submission" date="2021-03" db="EMBL/GenBank/DDBJ databases">
        <title>Genomic Encyclopedia of Type Strains, Phase IV (KMG-IV): sequencing the most valuable type-strain genomes for metagenomic binning, comparative biology and taxonomic classification.</title>
        <authorList>
            <person name="Goeker M."/>
        </authorList>
    </citation>
    <scope>NUCLEOTIDE SEQUENCE [LARGE SCALE GENOMIC DNA]</scope>
    <source>
        <strain evidence="1 2">DSM 15596</strain>
    </source>
</reference>
<dbReference type="Gene3D" id="3.40.50.1110">
    <property type="entry name" value="SGNH hydrolase"/>
    <property type="match status" value="1"/>
</dbReference>
<keyword evidence="2" id="KW-1185">Reference proteome</keyword>
<dbReference type="SUPFAM" id="SSF52266">
    <property type="entry name" value="SGNH hydrolase"/>
    <property type="match status" value="1"/>
</dbReference>
<name>A0ABS4F6W1_9BACL</name>
<sequence length="215" mass="25766">MQVHESRMKYEKKLMEMQPEIIIFAHGITESVVREQKKHLRFLPKRWRKPGWMDPRPYFSRRKPKVWLEKLESSLRWRVKVILIKTLGGRPWMSVDEFKQHTTDFILNVLGHNQKTKIILLTPGDIEERYFPGSPASMQKYRDALRDIYENSKSTNRVFMCDSSTKLHRWDDYFEDRFHPNEGGHNKIAEALMDTIVKYSLIDDERMHVMREVSG</sequence>
<accession>A0ABS4F6W1</accession>
<organism evidence="1 2">
    <name type="scientific">Paenibacillus lactis</name>
    <dbReference type="NCBI Taxonomy" id="228574"/>
    <lineage>
        <taxon>Bacteria</taxon>
        <taxon>Bacillati</taxon>
        <taxon>Bacillota</taxon>
        <taxon>Bacilli</taxon>
        <taxon>Bacillales</taxon>
        <taxon>Paenibacillaceae</taxon>
        <taxon>Paenibacillus</taxon>
    </lineage>
</organism>
<dbReference type="CDD" id="cd00229">
    <property type="entry name" value="SGNH_hydrolase"/>
    <property type="match status" value="1"/>
</dbReference>
<evidence type="ECO:0008006" key="3">
    <source>
        <dbReference type="Google" id="ProtNLM"/>
    </source>
</evidence>
<gene>
    <name evidence="1" type="ORF">J2Z18_001046</name>
</gene>
<evidence type="ECO:0000313" key="2">
    <source>
        <dbReference type="Proteomes" id="UP000706926"/>
    </source>
</evidence>
<dbReference type="EMBL" id="JAGGKI010000002">
    <property type="protein sequence ID" value="MBP1891974.1"/>
    <property type="molecule type" value="Genomic_DNA"/>
</dbReference>
<protein>
    <recommendedName>
        <fullName evidence="3">SGNH hydrolase-type esterase domain-containing protein</fullName>
    </recommendedName>
</protein>
<dbReference type="RefSeq" id="WP_376773059.1">
    <property type="nucleotide sequence ID" value="NZ_DMBX01000027.1"/>
</dbReference>
<dbReference type="InterPro" id="IPR036514">
    <property type="entry name" value="SGNH_hydro_sf"/>
</dbReference>